<evidence type="ECO:0000313" key="3">
    <source>
        <dbReference type="EMBL" id="MCW1922776.1"/>
    </source>
</evidence>
<gene>
    <name evidence="3" type="ORF">OKA05_09455</name>
</gene>
<dbReference type="Pfam" id="PF08534">
    <property type="entry name" value="Redoxin"/>
    <property type="match status" value="1"/>
</dbReference>
<dbReference type="InterPro" id="IPR036249">
    <property type="entry name" value="Thioredoxin-like_sf"/>
</dbReference>
<name>A0ABT3GH32_9BACT</name>
<dbReference type="Proteomes" id="UP001320876">
    <property type="component" value="Unassembled WGS sequence"/>
</dbReference>
<feature type="domain" description="Thioredoxin" evidence="2">
    <location>
        <begin position="15"/>
        <end position="163"/>
    </location>
</feature>
<dbReference type="Gene3D" id="3.40.30.10">
    <property type="entry name" value="Glutaredoxin"/>
    <property type="match status" value="1"/>
</dbReference>
<proteinExistence type="predicted"/>
<evidence type="ECO:0000259" key="2">
    <source>
        <dbReference type="PROSITE" id="PS51352"/>
    </source>
</evidence>
<dbReference type="CDD" id="cd02966">
    <property type="entry name" value="TlpA_like_family"/>
    <property type="match status" value="1"/>
</dbReference>
<accession>A0ABT3GH32</accession>
<sequence>MKTTYASLFLAASLPALAQKAGDQVTPEALGKLEWVQGTAPTAWEPGKVYVLECWATWCGPCIAAIPHVDELYDKYQEKGLRVIGVNVWEDGKDKVADFVKTKGDGMSYPVAYTGKGGVFETEWLKPAGVRGIPHAFVVKDGKVLLTTHPMQLSEAVIEALLAGGDAETKALDGIKEAQRKQEESGKATQAFRQAAAKKDVPAMEAAFADLKKLDPESRSLPLLELDLLIGKGEWTAAESALAKLSDNPMAGMAVTTTAQKLKQLPDAPESFRKAVTTSLAKQLEKGGHAVQFQTLAKLQWELGDKDAAKASAKRAVEWTKSPQGSKTGIPTAPFEKFSEALEKGEMPSDEEMNGWLREAMPNARPAAKVVPKEG</sequence>
<dbReference type="PANTHER" id="PTHR42852">
    <property type="entry name" value="THIOL:DISULFIDE INTERCHANGE PROTEIN DSBE"/>
    <property type="match status" value="1"/>
</dbReference>
<organism evidence="3 4">
    <name type="scientific">Luteolibacter arcticus</name>
    <dbReference type="NCBI Taxonomy" id="1581411"/>
    <lineage>
        <taxon>Bacteria</taxon>
        <taxon>Pseudomonadati</taxon>
        <taxon>Verrucomicrobiota</taxon>
        <taxon>Verrucomicrobiia</taxon>
        <taxon>Verrucomicrobiales</taxon>
        <taxon>Verrucomicrobiaceae</taxon>
        <taxon>Luteolibacter</taxon>
    </lineage>
</organism>
<dbReference type="InterPro" id="IPR011990">
    <property type="entry name" value="TPR-like_helical_dom_sf"/>
</dbReference>
<evidence type="ECO:0000313" key="4">
    <source>
        <dbReference type="Proteomes" id="UP001320876"/>
    </source>
</evidence>
<comment type="caution">
    <text evidence="3">The sequence shown here is derived from an EMBL/GenBank/DDBJ whole genome shotgun (WGS) entry which is preliminary data.</text>
</comment>
<dbReference type="Gene3D" id="1.25.40.10">
    <property type="entry name" value="Tetratricopeptide repeat domain"/>
    <property type="match status" value="1"/>
</dbReference>
<dbReference type="PROSITE" id="PS51352">
    <property type="entry name" value="THIOREDOXIN_2"/>
    <property type="match status" value="1"/>
</dbReference>
<dbReference type="InterPro" id="IPR013740">
    <property type="entry name" value="Redoxin"/>
</dbReference>
<keyword evidence="4" id="KW-1185">Reference proteome</keyword>
<dbReference type="InterPro" id="IPR013766">
    <property type="entry name" value="Thioredoxin_domain"/>
</dbReference>
<dbReference type="EMBL" id="JAPDDT010000003">
    <property type="protein sequence ID" value="MCW1922776.1"/>
    <property type="molecule type" value="Genomic_DNA"/>
</dbReference>
<dbReference type="RefSeq" id="WP_264486884.1">
    <property type="nucleotide sequence ID" value="NZ_JAPDDT010000003.1"/>
</dbReference>
<dbReference type="SUPFAM" id="SSF52833">
    <property type="entry name" value="Thioredoxin-like"/>
    <property type="match status" value="1"/>
</dbReference>
<dbReference type="InterPro" id="IPR050553">
    <property type="entry name" value="Thioredoxin_ResA/DsbE_sf"/>
</dbReference>
<keyword evidence="1" id="KW-0732">Signal</keyword>
<feature type="signal peptide" evidence="1">
    <location>
        <begin position="1"/>
        <end position="18"/>
    </location>
</feature>
<protein>
    <submittedName>
        <fullName evidence="3">Redoxin family protein</fullName>
    </submittedName>
</protein>
<dbReference type="PANTHER" id="PTHR42852:SF13">
    <property type="entry name" value="PROTEIN DIPZ"/>
    <property type="match status" value="1"/>
</dbReference>
<evidence type="ECO:0000256" key="1">
    <source>
        <dbReference type="SAM" id="SignalP"/>
    </source>
</evidence>
<reference evidence="3 4" key="1">
    <citation type="submission" date="2022-10" db="EMBL/GenBank/DDBJ databases">
        <title>Luteolibacter arcticus strain CCTCC AB 2014275, whole genome shotgun sequencing project.</title>
        <authorList>
            <person name="Zhao G."/>
            <person name="Shen L."/>
        </authorList>
    </citation>
    <scope>NUCLEOTIDE SEQUENCE [LARGE SCALE GENOMIC DNA]</scope>
    <source>
        <strain evidence="3 4">CCTCC AB 2014275</strain>
    </source>
</reference>
<feature type="chain" id="PRO_5045917023" evidence="1">
    <location>
        <begin position="19"/>
        <end position="375"/>
    </location>
</feature>